<evidence type="ECO:0000313" key="1">
    <source>
        <dbReference type="EMBL" id="MFC0201833.1"/>
    </source>
</evidence>
<comment type="caution">
    <text evidence="1">The sequence shown here is derived from an EMBL/GenBank/DDBJ whole genome shotgun (WGS) entry which is preliminary data.</text>
</comment>
<gene>
    <name evidence="1" type="ORF">ACFFIZ_16345</name>
</gene>
<sequence>MQRLASWLLRRCAIDADLRKMEKPRPTLPQQPVAVQVMTRHSMGGVIQHVVEEETKALDTNSDWPGYVAVNVPAEFELCIHSQLII</sequence>
<protein>
    <submittedName>
        <fullName evidence="1">Uncharacterized protein</fullName>
    </submittedName>
</protein>
<dbReference type="RefSeq" id="WP_265508040.1">
    <property type="nucleotide sequence ID" value="NZ_JAOTBE010000053.1"/>
</dbReference>
<proteinExistence type="predicted"/>
<accession>A0ABV6CS78</accession>
<organism evidence="1 2">
    <name type="scientific">Paracoccus rhizosphaerae</name>
    <dbReference type="NCBI Taxonomy" id="1133347"/>
    <lineage>
        <taxon>Bacteria</taxon>
        <taxon>Pseudomonadati</taxon>
        <taxon>Pseudomonadota</taxon>
        <taxon>Alphaproteobacteria</taxon>
        <taxon>Rhodobacterales</taxon>
        <taxon>Paracoccaceae</taxon>
        <taxon>Paracoccus</taxon>
    </lineage>
</organism>
<name>A0ABV6CS78_9RHOB</name>
<reference evidence="1 2" key="1">
    <citation type="submission" date="2024-09" db="EMBL/GenBank/DDBJ databases">
        <authorList>
            <person name="Sun Q."/>
            <person name="Mori K."/>
        </authorList>
    </citation>
    <scope>NUCLEOTIDE SEQUENCE [LARGE SCALE GENOMIC DNA]</scope>
    <source>
        <strain evidence="1 2">CCM 7904</strain>
    </source>
</reference>
<dbReference type="EMBL" id="JBHLWQ010000150">
    <property type="protein sequence ID" value="MFC0201833.1"/>
    <property type="molecule type" value="Genomic_DNA"/>
</dbReference>
<keyword evidence="2" id="KW-1185">Reference proteome</keyword>
<dbReference type="Proteomes" id="UP001589795">
    <property type="component" value="Unassembled WGS sequence"/>
</dbReference>
<evidence type="ECO:0000313" key="2">
    <source>
        <dbReference type="Proteomes" id="UP001589795"/>
    </source>
</evidence>